<gene>
    <name evidence="1" type="ORF">A3A35_02055</name>
</gene>
<dbReference type="Proteomes" id="UP000179115">
    <property type="component" value="Unassembled WGS sequence"/>
</dbReference>
<organism evidence="1 2">
    <name type="scientific">Candidatus Kaiserbacteria bacterium RIFCSPLOWO2_01_FULL_51_21</name>
    <dbReference type="NCBI Taxonomy" id="1798508"/>
    <lineage>
        <taxon>Bacteria</taxon>
        <taxon>Candidatus Kaiseribacteriota</taxon>
    </lineage>
</organism>
<accession>A0A1F6ECW8</accession>
<proteinExistence type="predicted"/>
<name>A0A1F6ECW8_9BACT</name>
<reference evidence="1 2" key="1">
    <citation type="journal article" date="2016" name="Nat. Commun.">
        <title>Thousands of microbial genomes shed light on interconnected biogeochemical processes in an aquifer system.</title>
        <authorList>
            <person name="Anantharaman K."/>
            <person name="Brown C.T."/>
            <person name="Hug L.A."/>
            <person name="Sharon I."/>
            <person name="Castelle C.J."/>
            <person name="Probst A.J."/>
            <person name="Thomas B.C."/>
            <person name="Singh A."/>
            <person name="Wilkins M.J."/>
            <person name="Karaoz U."/>
            <person name="Brodie E.L."/>
            <person name="Williams K.H."/>
            <person name="Hubbard S.S."/>
            <person name="Banfield J.F."/>
        </authorList>
    </citation>
    <scope>NUCLEOTIDE SEQUENCE [LARGE SCALE GENOMIC DNA]</scope>
</reference>
<evidence type="ECO:0008006" key="3">
    <source>
        <dbReference type="Google" id="ProtNLM"/>
    </source>
</evidence>
<dbReference type="Pfam" id="PF12710">
    <property type="entry name" value="HAD"/>
    <property type="match status" value="1"/>
</dbReference>
<dbReference type="Gene3D" id="3.40.50.1000">
    <property type="entry name" value="HAD superfamily/HAD-like"/>
    <property type="match status" value="1"/>
</dbReference>
<dbReference type="EMBL" id="MFLV01000017">
    <property type="protein sequence ID" value="OGG71496.1"/>
    <property type="molecule type" value="Genomic_DNA"/>
</dbReference>
<comment type="caution">
    <text evidence="1">The sequence shown here is derived from an EMBL/GenBank/DDBJ whole genome shotgun (WGS) entry which is preliminary data.</text>
</comment>
<dbReference type="InterPro" id="IPR036412">
    <property type="entry name" value="HAD-like_sf"/>
</dbReference>
<evidence type="ECO:0000313" key="2">
    <source>
        <dbReference type="Proteomes" id="UP000179115"/>
    </source>
</evidence>
<dbReference type="InterPro" id="IPR023214">
    <property type="entry name" value="HAD_sf"/>
</dbReference>
<sequence>MQKVAIFDVDGTIFRSSFVIELTERLIDEGIFDEKVRGTYEKELRRWQDREGGYEHYVSAVVKAFVGNLKGVRYEDLSNVAKAVIEEQQKHVYRYSRDLVKELKRKKYFLLAISQSPKAILEGFCKNLGFDKTYGRIYELGPSNRFTGKIIDEHLIMNKAHITRRAVEKEKLTLKDSIGV</sequence>
<dbReference type="AlphaFoldDB" id="A0A1F6ECW8"/>
<evidence type="ECO:0000313" key="1">
    <source>
        <dbReference type="EMBL" id="OGG71496.1"/>
    </source>
</evidence>
<dbReference type="STRING" id="1798508.A3A35_02055"/>
<protein>
    <recommendedName>
        <fullName evidence="3">Haloacid dehalogenase</fullName>
    </recommendedName>
</protein>
<feature type="non-terminal residue" evidence="1">
    <location>
        <position position="180"/>
    </location>
</feature>
<dbReference type="SUPFAM" id="SSF56784">
    <property type="entry name" value="HAD-like"/>
    <property type="match status" value="1"/>
</dbReference>